<dbReference type="RefSeq" id="WP_190307853.1">
    <property type="nucleotide sequence ID" value="NZ_JACNYK010000001.1"/>
</dbReference>
<evidence type="ECO:0000313" key="2">
    <source>
        <dbReference type="Proteomes" id="UP000606494"/>
    </source>
</evidence>
<dbReference type="PROSITE" id="PS51257">
    <property type="entry name" value="PROKAR_LIPOPROTEIN"/>
    <property type="match status" value="1"/>
</dbReference>
<reference evidence="1 2" key="1">
    <citation type="submission" date="2020-08" db="EMBL/GenBank/DDBJ databases">
        <title>Sphingobacterium sp. DN00404 isolated from aquaculture water.</title>
        <authorList>
            <person name="Zhang M."/>
        </authorList>
    </citation>
    <scope>NUCLEOTIDE SEQUENCE [LARGE SCALE GENOMIC DNA]</scope>
    <source>
        <strain evidence="1 2">KCTC 32294</strain>
    </source>
</reference>
<proteinExistence type="predicted"/>
<gene>
    <name evidence="1" type="ORF">H8B17_04035</name>
</gene>
<accession>A0ABR7Y0A9</accession>
<dbReference type="InterPro" id="IPR030890">
    <property type="entry name" value="LP_HExxH_w_TonB"/>
</dbReference>
<name>A0ABR7Y0A9_9SPHI</name>
<sequence>MNFFNKISILFLAVGMACSCSEDKLDPESILVDLDIEQNELDNYIQNQFTDDYNISIVYKFVEPESDYDYNLSPANYESAVRITRLLHYLGIEPYDRIVGNKDFIRAYFPKLLNYIGSPAYRNNGTMVLGTAEGGVKITLYALNQLTEERSTNVAFLNRYYFHTMHHEFAHILHQNKDYPASFREISGSGYVGDAWNDVYEGDDVAGAAADGFISPYASKEANEDFVETYSYYITLTPEQWEVRISSGSEEGMEIIEEKLDIVRTYFETVWNIDLDVLRDEILRRQEALPEFDQLSLN</sequence>
<dbReference type="SUPFAM" id="SSF55486">
    <property type="entry name" value="Metalloproteases ('zincins'), catalytic domain"/>
    <property type="match status" value="1"/>
</dbReference>
<dbReference type="EMBL" id="JACNYK010000001">
    <property type="protein sequence ID" value="MBD1424744.1"/>
    <property type="molecule type" value="Genomic_DNA"/>
</dbReference>
<keyword evidence="2" id="KW-1185">Reference proteome</keyword>
<dbReference type="Gene3D" id="3.40.390.70">
    <property type="match status" value="1"/>
</dbReference>
<comment type="caution">
    <text evidence="1">The sequence shown here is derived from an EMBL/GenBank/DDBJ whole genome shotgun (WGS) entry which is preliminary data.</text>
</comment>
<dbReference type="NCBIfam" id="TIGR04549">
    <property type="entry name" value="LP_HExxH_w_tonB"/>
    <property type="match status" value="1"/>
</dbReference>
<evidence type="ECO:0000313" key="1">
    <source>
        <dbReference type="EMBL" id="MBD1424744.1"/>
    </source>
</evidence>
<protein>
    <submittedName>
        <fullName evidence="1">Zinc-binding metallopeptidase</fullName>
    </submittedName>
</protein>
<organism evidence="1 2">
    <name type="scientific">Sphingobacterium arenae</name>
    <dbReference type="NCBI Taxonomy" id="1280598"/>
    <lineage>
        <taxon>Bacteria</taxon>
        <taxon>Pseudomonadati</taxon>
        <taxon>Bacteroidota</taxon>
        <taxon>Sphingobacteriia</taxon>
        <taxon>Sphingobacteriales</taxon>
        <taxon>Sphingobacteriaceae</taxon>
        <taxon>Sphingobacterium</taxon>
    </lineage>
</organism>
<dbReference type="Pfam" id="PF15890">
    <property type="entry name" value="Peptidase_Mx1"/>
    <property type="match status" value="1"/>
</dbReference>
<dbReference type="Proteomes" id="UP000606494">
    <property type="component" value="Unassembled WGS sequence"/>
</dbReference>